<dbReference type="AlphaFoldDB" id="A0A3Q0EU93"/>
<feature type="compositionally biased region" description="Basic and acidic residues" evidence="1">
    <location>
        <begin position="269"/>
        <end position="289"/>
    </location>
</feature>
<reference evidence="3" key="1">
    <citation type="journal article" date="2014" name="Nat. Commun.">
        <title>Genome sequence of mungbean and insights into evolution within Vigna species.</title>
        <authorList>
            <person name="Kang Y.J."/>
            <person name="Kim S.K."/>
            <person name="Kim M.Y."/>
            <person name="Lestari P."/>
            <person name="Kim K.H."/>
            <person name="Ha B.K."/>
            <person name="Jun T.H."/>
            <person name="Hwang W.J."/>
            <person name="Lee T."/>
            <person name="Lee J."/>
            <person name="Shim S."/>
            <person name="Yoon M.Y."/>
            <person name="Jang Y.E."/>
            <person name="Han K.S."/>
            <person name="Taeprayoon P."/>
            <person name="Yoon N."/>
            <person name="Somta P."/>
            <person name="Tanya P."/>
            <person name="Kim K.S."/>
            <person name="Gwag J.G."/>
            <person name="Moon J.K."/>
            <person name="Lee Y.H."/>
            <person name="Park B.S."/>
            <person name="Bombarely A."/>
            <person name="Doyle J.J."/>
            <person name="Jackson S.A."/>
            <person name="Schafleitner R."/>
            <person name="Srinives P."/>
            <person name="Varshney R.K."/>
            <person name="Lee S.H."/>
        </authorList>
    </citation>
    <scope>NUCLEOTIDE SEQUENCE [LARGE SCALE GENOMIC DNA]</scope>
    <source>
        <strain evidence="3">cv. VC1973A</strain>
    </source>
</reference>
<dbReference type="Proteomes" id="UP000087766">
    <property type="component" value="Chromosome 3"/>
</dbReference>
<feature type="region of interest" description="Disordered" evidence="1">
    <location>
        <begin position="327"/>
        <end position="397"/>
    </location>
</feature>
<dbReference type="Pfam" id="PF10536">
    <property type="entry name" value="PMD"/>
    <property type="match status" value="1"/>
</dbReference>
<name>A0A3Q0EU93_VIGRR</name>
<dbReference type="GeneID" id="111241369"/>
<dbReference type="PANTHER" id="PTHR46033:SF8">
    <property type="entry name" value="PROTEIN MAINTENANCE OF MERISTEMS-LIKE"/>
    <property type="match status" value="1"/>
</dbReference>
<dbReference type="OrthoDB" id="1417722at2759"/>
<evidence type="ECO:0000259" key="2">
    <source>
        <dbReference type="Pfam" id="PF10536"/>
    </source>
</evidence>
<feature type="region of interest" description="Disordered" evidence="1">
    <location>
        <begin position="269"/>
        <end position="295"/>
    </location>
</feature>
<dbReference type="GO" id="GO:0010073">
    <property type="term" value="P:meristem maintenance"/>
    <property type="evidence" value="ECO:0007669"/>
    <property type="project" value="InterPro"/>
</dbReference>
<dbReference type="PANTHER" id="PTHR46033">
    <property type="entry name" value="PROTEIN MAIN-LIKE 2"/>
    <property type="match status" value="1"/>
</dbReference>
<evidence type="ECO:0000256" key="1">
    <source>
        <dbReference type="SAM" id="MobiDB-lite"/>
    </source>
</evidence>
<keyword evidence="3" id="KW-1185">Reference proteome</keyword>
<protein>
    <submittedName>
        <fullName evidence="4">Uncharacterized protein LOC111241369</fullName>
    </submittedName>
</protein>
<feature type="compositionally biased region" description="Basic residues" evidence="1">
    <location>
        <begin position="387"/>
        <end position="396"/>
    </location>
</feature>
<organism evidence="3 4">
    <name type="scientific">Vigna radiata var. radiata</name>
    <name type="common">Mung bean</name>
    <name type="synonym">Phaseolus aureus</name>
    <dbReference type="NCBI Taxonomy" id="3916"/>
    <lineage>
        <taxon>Eukaryota</taxon>
        <taxon>Viridiplantae</taxon>
        <taxon>Streptophyta</taxon>
        <taxon>Embryophyta</taxon>
        <taxon>Tracheophyta</taxon>
        <taxon>Spermatophyta</taxon>
        <taxon>Magnoliopsida</taxon>
        <taxon>eudicotyledons</taxon>
        <taxon>Gunneridae</taxon>
        <taxon>Pentapetalae</taxon>
        <taxon>rosids</taxon>
        <taxon>fabids</taxon>
        <taxon>Fabales</taxon>
        <taxon>Fabaceae</taxon>
        <taxon>Papilionoideae</taxon>
        <taxon>50 kb inversion clade</taxon>
        <taxon>NPAAA clade</taxon>
        <taxon>indigoferoid/millettioid clade</taxon>
        <taxon>Phaseoleae</taxon>
        <taxon>Vigna</taxon>
    </lineage>
</organism>
<dbReference type="STRING" id="3916.A0A3Q0EU93"/>
<dbReference type="KEGG" id="vra:111241369"/>
<sequence length="410" mass="46229">MTTSSTTRLTVRHSVSTKFISSLNKRLSKEQRALIGGTLFGWFLDFTGNVKVGRKMLSELVFKWVDSSSGFLIADKVVPMNEKDICLALGLSLDGKEIDLKLEMGCSSCVKYIGNKTRDLTLLYKCLMKKGKSIPCAPFCSLYILVGICEILIPQRNGKVFPILFDIVDNLNDLGKYCWASLVFRCLVRGLNKASDALKKGKATTNVYVNGCIYMLQAWFFEKLIPPKGPIEKNPRILHWMNLKLGDNLLTRALETGVVNVDVGRRKDEKDFKDQAKGKNKDEKASTKKELKKNRRERFMETLHEQQSLVAELKRRVLVLEEEVAFEKRRRRRPQDGGDNVPHEEPSISPRGMSPGGISSGGIPLGGQSQQSMSSSRPAMKTFVRMGSRKRYKSKALRTPYVGLLRKKLD</sequence>
<evidence type="ECO:0000313" key="3">
    <source>
        <dbReference type="Proteomes" id="UP000087766"/>
    </source>
</evidence>
<feature type="compositionally biased region" description="Low complexity" evidence="1">
    <location>
        <begin position="366"/>
        <end position="376"/>
    </location>
</feature>
<evidence type="ECO:0000313" key="4">
    <source>
        <dbReference type="RefSeq" id="XP_022634686.1"/>
    </source>
</evidence>
<proteinExistence type="predicted"/>
<accession>A0A3Q0EU93</accession>
<dbReference type="InterPro" id="IPR019557">
    <property type="entry name" value="AminoTfrase-like_pln_mobile"/>
</dbReference>
<feature type="compositionally biased region" description="Gly residues" evidence="1">
    <location>
        <begin position="354"/>
        <end position="365"/>
    </location>
</feature>
<dbReference type="InterPro" id="IPR044824">
    <property type="entry name" value="MAIN-like"/>
</dbReference>
<dbReference type="RefSeq" id="XP_022634686.1">
    <property type="nucleotide sequence ID" value="XM_022778965.1"/>
</dbReference>
<gene>
    <name evidence="4" type="primary">LOC111241369</name>
</gene>
<reference evidence="4" key="2">
    <citation type="submission" date="2025-08" db="UniProtKB">
        <authorList>
            <consortium name="RefSeq"/>
        </authorList>
    </citation>
    <scope>IDENTIFICATION</scope>
    <source>
        <tissue evidence="4">Leaf</tissue>
    </source>
</reference>
<feature type="domain" description="Aminotransferase-like plant mobile" evidence="2">
    <location>
        <begin position="53"/>
        <end position="245"/>
    </location>
</feature>